<keyword evidence="3" id="KW-1185">Reference proteome</keyword>
<protein>
    <recommendedName>
        <fullName evidence="1">Neprosin PEP catalytic domain-containing protein</fullName>
    </recommendedName>
</protein>
<comment type="caution">
    <text evidence="2">The sequence shown here is derived from an EMBL/GenBank/DDBJ whole genome shotgun (WGS) entry which is preliminary data.</text>
</comment>
<dbReference type="EMBL" id="SWLB01000013">
    <property type="protein sequence ID" value="KAF3331184.1"/>
    <property type="molecule type" value="Genomic_DNA"/>
</dbReference>
<dbReference type="InterPro" id="IPR053168">
    <property type="entry name" value="Glutamic_endopeptidase"/>
</dbReference>
<name>A0A833VQJ4_9POAL</name>
<organism evidence="2 3">
    <name type="scientific">Carex littledalei</name>
    <dbReference type="NCBI Taxonomy" id="544730"/>
    <lineage>
        <taxon>Eukaryota</taxon>
        <taxon>Viridiplantae</taxon>
        <taxon>Streptophyta</taxon>
        <taxon>Embryophyta</taxon>
        <taxon>Tracheophyta</taxon>
        <taxon>Spermatophyta</taxon>
        <taxon>Magnoliopsida</taxon>
        <taxon>Liliopsida</taxon>
        <taxon>Poales</taxon>
        <taxon>Cyperaceae</taxon>
        <taxon>Cyperoideae</taxon>
        <taxon>Cariceae</taxon>
        <taxon>Carex</taxon>
        <taxon>Carex subgen. Euthyceras</taxon>
    </lineage>
</organism>
<dbReference type="PROSITE" id="PS52045">
    <property type="entry name" value="NEPROSIN_PEP_CD"/>
    <property type="match status" value="1"/>
</dbReference>
<proteinExistence type="predicted"/>
<evidence type="ECO:0000259" key="1">
    <source>
        <dbReference type="PROSITE" id="PS52045"/>
    </source>
</evidence>
<evidence type="ECO:0000313" key="3">
    <source>
        <dbReference type="Proteomes" id="UP000623129"/>
    </source>
</evidence>
<dbReference type="Pfam" id="PF03080">
    <property type="entry name" value="Neprosin"/>
    <property type="match status" value="1"/>
</dbReference>
<dbReference type="OrthoDB" id="650213at2759"/>
<reference evidence="2" key="1">
    <citation type="submission" date="2020-01" db="EMBL/GenBank/DDBJ databases">
        <title>Genome sequence of Kobresia littledalei, the first chromosome-level genome in the family Cyperaceae.</title>
        <authorList>
            <person name="Qu G."/>
        </authorList>
    </citation>
    <scope>NUCLEOTIDE SEQUENCE</scope>
    <source>
        <strain evidence="2">C.B.Clarke</strain>
        <tissue evidence="2">Leaf</tissue>
    </source>
</reference>
<evidence type="ECO:0000313" key="2">
    <source>
        <dbReference type="EMBL" id="KAF3331184.1"/>
    </source>
</evidence>
<dbReference type="Proteomes" id="UP000623129">
    <property type="component" value="Unassembled WGS sequence"/>
</dbReference>
<sequence>MSSSSAYIAAHNFGENGGETIIAGVHVDPGLYKNYDLRFFTYWNSGMKGCFNVNCPGFVVADGANLYPGQALTPLSTYGGPERYITIRIKKDEDRGDWSLYREDEGGPIGGMTLLGWWPKTLFTSLSSHATIVEWTGTVVHPETEISPSMGSGHFSSELNSKAASFKQIFAFNIHGGVFFEPNEVTPFMDRDDCYTVSSLYYSQHSDGSHFFYGGPGGCSDKN</sequence>
<dbReference type="AlphaFoldDB" id="A0A833VQJ4"/>
<accession>A0A833VQJ4</accession>
<gene>
    <name evidence="2" type="ORF">FCM35_KLT04538</name>
</gene>
<dbReference type="PANTHER" id="PTHR31589">
    <property type="entry name" value="PROTEIN, PUTATIVE (DUF239)-RELATED-RELATED"/>
    <property type="match status" value="1"/>
</dbReference>
<dbReference type="InterPro" id="IPR004314">
    <property type="entry name" value="Neprosin"/>
</dbReference>
<dbReference type="PANTHER" id="PTHR31589:SF104">
    <property type="entry name" value="OS07G0422700 PROTEIN"/>
    <property type="match status" value="1"/>
</dbReference>
<feature type="domain" description="Neprosin PEP catalytic" evidence="1">
    <location>
        <begin position="1"/>
        <end position="220"/>
    </location>
</feature>